<dbReference type="PANTHER" id="PTHR43748">
    <property type="entry name" value="RIBOSE-5-PHOSPHATE ISOMERASE 3, CHLOROPLASTIC-RELATED"/>
    <property type="match status" value="1"/>
</dbReference>
<dbReference type="SUPFAM" id="SSF75445">
    <property type="entry name" value="D-ribose-5-phosphate isomerase (RpiA), lid domain"/>
    <property type="match status" value="1"/>
</dbReference>
<comment type="caution">
    <text evidence="7">The sequence shown here is derived from an EMBL/GenBank/DDBJ whole genome shotgun (WGS) entry which is preliminary data.</text>
</comment>
<evidence type="ECO:0000256" key="2">
    <source>
        <dbReference type="ARBA" id="ARBA00004988"/>
    </source>
</evidence>
<feature type="region of interest" description="Disordered" evidence="6">
    <location>
        <begin position="1"/>
        <end position="24"/>
    </location>
</feature>
<dbReference type="Gene3D" id="3.30.70.260">
    <property type="match status" value="1"/>
</dbReference>
<dbReference type="AlphaFoldDB" id="A0A8S1IVS8"/>
<dbReference type="PANTHER" id="PTHR43748:SF1">
    <property type="entry name" value="RIBOSE-5-PHOSPHATE ISOMERASE 4, CHLOROPLASTIC-RELATED"/>
    <property type="match status" value="1"/>
</dbReference>
<dbReference type="EMBL" id="CAJHUC010000964">
    <property type="protein sequence ID" value="CAD7699167.1"/>
    <property type="molecule type" value="Genomic_DNA"/>
</dbReference>
<proteinExistence type="inferred from homology"/>
<organism evidence="7 8">
    <name type="scientific">Ostreobium quekettii</name>
    <dbReference type="NCBI Taxonomy" id="121088"/>
    <lineage>
        <taxon>Eukaryota</taxon>
        <taxon>Viridiplantae</taxon>
        <taxon>Chlorophyta</taxon>
        <taxon>core chlorophytes</taxon>
        <taxon>Ulvophyceae</taxon>
        <taxon>TCBD clade</taxon>
        <taxon>Bryopsidales</taxon>
        <taxon>Ostreobineae</taxon>
        <taxon>Ostreobiaceae</taxon>
        <taxon>Ostreobium</taxon>
    </lineage>
</organism>
<evidence type="ECO:0000313" key="8">
    <source>
        <dbReference type="Proteomes" id="UP000708148"/>
    </source>
</evidence>
<evidence type="ECO:0000256" key="5">
    <source>
        <dbReference type="ARBA" id="ARBA00023235"/>
    </source>
</evidence>
<keyword evidence="5" id="KW-0413">Isomerase</keyword>
<sequence>MPLSGKSPGDRLESAAASLGDGPGEDAATRAAAVHVVDKYVRSGSVVALGTGQVTGNIFDYLKDCVDVKLLKDIKILPTSDVAASEAAFHGLPQTSIGETDEVDVLFQEVDEIDTASGTFISGRQAEPHQPQLMKARLAAKRAKEVVALLQTETKAERLGGWLPVVIEGDNWEDIAEEIDTIFLGDAEIWRRPTEGTANPRGGNNPYLSPEGHNIIDIRFDGTLKLYGEEVEYEKISNEIMAVAGVVTHGLFLNTATATLTIKSDGPVVETLVNKHGFSFLWDAGGFSMSE</sequence>
<evidence type="ECO:0000256" key="1">
    <source>
        <dbReference type="ARBA" id="ARBA00001713"/>
    </source>
</evidence>
<comment type="similarity">
    <text evidence="3">Belongs to the ribose 5-phosphate isomerase family.</text>
</comment>
<dbReference type="EC" id="5.3.1.6" evidence="4"/>
<dbReference type="OrthoDB" id="1555531at2759"/>
<keyword evidence="8" id="KW-1185">Reference proteome</keyword>
<comment type="pathway">
    <text evidence="2">Carbohydrate degradation; pentose phosphate pathway; D-ribose 5-phosphate from D-ribulose 5-phosphate (non-oxidative stage): step 1/1.</text>
</comment>
<evidence type="ECO:0000256" key="3">
    <source>
        <dbReference type="ARBA" id="ARBA00008088"/>
    </source>
</evidence>
<evidence type="ECO:0000313" key="7">
    <source>
        <dbReference type="EMBL" id="CAD7699167.1"/>
    </source>
</evidence>
<protein>
    <recommendedName>
        <fullName evidence="4">ribose-5-phosphate isomerase</fullName>
        <ecNumber evidence="4">5.3.1.6</ecNumber>
    </recommendedName>
</protein>
<comment type="catalytic activity">
    <reaction evidence="1">
        <text>aldehydo-D-ribose 5-phosphate = D-ribulose 5-phosphate</text>
        <dbReference type="Rhea" id="RHEA:14657"/>
        <dbReference type="ChEBI" id="CHEBI:58121"/>
        <dbReference type="ChEBI" id="CHEBI:58273"/>
        <dbReference type="EC" id="5.3.1.6"/>
    </reaction>
</comment>
<dbReference type="GO" id="GO:0009052">
    <property type="term" value="P:pentose-phosphate shunt, non-oxidative branch"/>
    <property type="evidence" value="ECO:0007669"/>
    <property type="project" value="InterPro"/>
</dbReference>
<dbReference type="SUPFAM" id="SSF100950">
    <property type="entry name" value="NagB/RpiA/CoA transferase-like"/>
    <property type="match status" value="1"/>
</dbReference>
<dbReference type="Gene3D" id="3.40.50.1360">
    <property type="match status" value="1"/>
</dbReference>
<reference evidence="7" key="1">
    <citation type="submission" date="2020-12" db="EMBL/GenBank/DDBJ databases">
        <authorList>
            <person name="Iha C."/>
        </authorList>
    </citation>
    <scope>NUCLEOTIDE SEQUENCE</scope>
</reference>
<evidence type="ECO:0000256" key="6">
    <source>
        <dbReference type="SAM" id="MobiDB-lite"/>
    </source>
</evidence>
<dbReference type="Pfam" id="PF06026">
    <property type="entry name" value="Rib_5-P_isom_A"/>
    <property type="match status" value="1"/>
</dbReference>
<gene>
    <name evidence="7" type="ORF">OSTQU699_LOCUS4526</name>
</gene>
<evidence type="ECO:0000256" key="4">
    <source>
        <dbReference type="ARBA" id="ARBA00011959"/>
    </source>
</evidence>
<dbReference type="InterPro" id="IPR004788">
    <property type="entry name" value="Ribose5P_isomerase_type_A"/>
</dbReference>
<dbReference type="InterPro" id="IPR037171">
    <property type="entry name" value="NagB/RpiA_transferase-like"/>
</dbReference>
<name>A0A8S1IVS8_9CHLO</name>
<dbReference type="GO" id="GO:0004751">
    <property type="term" value="F:ribose-5-phosphate isomerase activity"/>
    <property type="evidence" value="ECO:0007669"/>
    <property type="project" value="UniProtKB-EC"/>
</dbReference>
<dbReference type="InterPro" id="IPR050262">
    <property type="entry name" value="Ribose-5P_isomerase"/>
</dbReference>
<dbReference type="Proteomes" id="UP000708148">
    <property type="component" value="Unassembled WGS sequence"/>
</dbReference>
<accession>A0A8S1IVS8</accession>